<proteinExistence type="predicted"/>
<comment type="subcellular location">
    <subcellularLocation>
        <location evidence="1">Secreted</location>
    </subcellularLocation>
</comment>
<feature type="domain" description="Tyrosinase copper-binding" evidence="5">
    <location>
        <begin position="384"/>
        <end position="395"/>
    </location>
</feature>
<dbReference type="InterPro" id="IPR002227">
    <property type="entry name" value="Tyrosinase_Cu-bd"/>
</dbReference>
<name>A0A239FWM2_9BACT</name>
<dbReference type="SUPFAM" id="SSF48056">
    <property type="entry name" value="Di-copper centre-containing domain"/>
    <property type="match status" value="1"/>
</dbReference>
<dbReference type="Proteomes" id="UP000198432">
    <property type="component" value="Unassembled WGS sequence"/>
</dbReference>
<dbReference type="Gene3D" id="1.10.1280.10">
    <property type="entry name" value="Di-copper center containing domain from catechol oxidase"/>
    <property type="match status" value="1"/>
</dbReference>
<dbReference type="PANTHER" id="PTHR11511">
    <property type="entry name" value="LARVAL STORAGE PROTEIN/PHENOLOXIDASE"/>
    <property type="match status" value="1"/>
</dbReference>
<keyword evidence="2" id="KW-0964">Secreted</keyword>
<evidence type="ECO:0000256" key="4">
    <source>
        <dbReference type="ARBA" id="ARBA00023157"/>
    </source>
</evidence>
<dbReference type="InterPro" id="IPR005203">
    <property type="entry name" value="Hemocyanin_C"/>
</dbReference>
<dbReference type="InterPro" id="IPR008922">
    <property type="entry name" value="Di-copper_centre_dom_sf"/>
</dbReference>
<evidence type="ECO:0000313" key="6">
    <source>
        <dbReference type="EMBL" id="SNS61289.1"/>
    </source>
</evidence>
<reference evidence="7" key="1">
    <citation type="submission" date="2017-06" db="EMBL/GenBank/DDBJ databases">
        <authorList>
            <person name="Varghese N."/>
            <person name="Submissions S."/>
        </authorList>
    </citation>
    <scope>NUCLEOTIDE SEQUENCE [LARGE SCALE GENOMIC DNA]</scope>
    <source>
        <strain evidence="7">NKM1</strain>
    </source>
</reference>
<dbReference type="EMBL" id="FZOQ01000009">
    <property type="protein sequence ID" value="SNS61289.1"/>
    <property type="molecule type" value="Genomic_DNA"/>
</dbReference>
<accession>A0A239FWM2</accession>
<dbReference type="InterPro" id="IPR000896">
    <property type="entry name" value="Hemocyanin/hexamerin_mid_dom"/>
</dbReference>
<keyword evidence="7" id="KW-1185">Reference proteome</keyword>
<dbReference type="GO" id="GO:0005576">
    <property type="term" value="C:extracellular region"/>
    <property type="evidence" value="ECO:0007669"/>
    <property type="project" value="UniProtKB-SubCell"/>
</dbReference>
<organism evidence="6 7">
    <name type="scientific">Pontibacter ummariensis</name>
    <dbReference type="NCBI Taxonomy" id="1610492"/>
    <lineage>
        <taxon>Bacteria</taxon>
        <taxon>Pseudomonadati</taxon>
        <taxon>Bacteroidota</taxon>
        <taxon>Cytophagia</taxon>
        <taxon>Cytophagales</taxon>
        <taxon>Hymenobacteraceae</taxon>
        <taxon>Pontibacter</taxon>
    </lineage>
</organism>
<dbReference type="PANTHER" id="PTHR11511:SF4">
    <property type="entry name" value="PHENOLOXIDASE 2-RELATED"/>
    <property type="match status" value="1"/>
</dbReference>
<dbReference type="InterPro" id="IPR037020">
    <property type="entry name" value="Hemocyanin_C_sf"/>
</dbReference>
<evidence type="ECO:0000256" key="2">
    <source>
        <dbReference type="ARBA" id="ARBA00022525"/>
    </source>
</evidence>
<dbReference type="Pfam" id="PF03723">
    <property type="entry name" value="Hemocyanin_C"/>
    <property type="match status" value="2"/>
</dbReference>
<dbReference type="InterPro" id="IPR014756">
    <property type="entry name" value="Ig_E-set"/>
</dbReference>
<keyword evidence="4" id="KW-1015">Disulfide bond</keyword>
<dbReference type="PRINTS" id="PR00187">
    <property type="entry name" value="HAEMOCYANIN"/>
</dbReference>
<dbReference type="RefSeq" id="WP_089319402.1">
    <property type="nucleotide sequence ID" value="NZ_FZOQ01000009.1"/>
</dbReference>
<dbReference type="AlphaFoldDB" id="A0A239FWM2"/>
<evidence type="ECO:0000313" key="7">
    <source>
        <dbReference type="Proteomes" id="UP000198432"/>
    </source>
</evidence>
<dbReference type="SUPFAM" id="SSF81296">
    <property type="entry name" value="E set domains"/>
    <property type="match status" value="2"/>
</dbReference>
<dbReference type="PROSITE" id="PS00498">
    <property type="entry name" value="TYROSINASE_2"/>
    <property type="match status" value="1"/>
</dbReference>
<dbReference type="GO" id="GO:0016491">
    <property type="term" value="F:oxidoreductase activity"/>
    <property type="evidence" value="ECO:0007669"/>
    <property type="project" value="InterPro"/>
</dbReference>
<dbReference type="InterPro" id="IPR013788">
    <property type="entry name" value="Hemocyanin/hexamerin"/>
</dbReference>
<evidence type="ECO:0000256" key="3">
    <source>
        <dbReference type="ARBA" id="ARBA00022723"/>
    </source>
</evidence>
<dbReference type="OrthoDB" id="2874181at2"/>
<sequence length="822" mass="94070">MSNELERLREDAWNLLSTPTSNLLGNYLQKHSSIARLATVGEAEEIQQEPKILRFSIFNHLHLREAEKIWNLFFEIADRSNTTTEAIKAVRDTYLELLDTKNPELLYHSLMVFIAHHPVGRVLSVPSILVRDPGKVVPSKPLGATLNTASGRPNILAALIEDEDHNQETLLNWFREDPLANEHHQHWHVVYPAFGLRGGIKDRQGELFIYMHQQMLARYDAERIAVGIERVLAHSDYNASIAYGYNPGAILTNSAEINITPFFTVTRFTPRKPGPMFKNFDDETLKEKVAAFNNLKEKFVDGVKKGRLKKGKKEIAISPHLLGSTLEPSLDSTDEEYYETKVPTQFGLHGTGHLIVAFSENPTVPDMERTEMGVMGDPATAIRDPFFWAWHKHIDDFSFNWQQTQKKHDFSDYPNVLIRKGIDEVGDAWSPDIILSTFSALRNIPGLTTEKGTLNSEVLKRLAAQAFGGNNWNGDFTKASSLQYQYAENKKAAFFETVDELKTWMEKGKIRFLSRSESDPKSSEYAEFEYEYLNHEEFFYFVRIQNQFNYIQKVTVRIFLVPASEEEDRRAWIEMDKFVHELQANERAVVVRKAEDSSVIRKPAIKNPDTDNVNYKPRDINLTDPELFIKMAADVKYNEEGNIAQYKEFLDSNFSQSTKVLADFADYNEPTPNVNREMEAVKLAKEAAEACISNITQFKINLKIYEEALFKVLKAVQSFIYNKSYCECGWPYNLLLPRGTTDGMKFKLMVMITDWQKDIVGEEDCCGSMSYCGAKDRYPDVRPMGYPFDRAFEGSIKNLIALQPNMACRSITIKLNNDGIQS</sequence>
<evidence type="ECO:0000259" key="5">
    <source>
        <dbReference type="PROSITE" id="PS00498"/>
    </source>
</evidence>
<dbReference type="Gene3D" id="2.60.40.1520">
    <property type="entry name" value="Hemocyanin, C-terminal domain"/>
    <property type="match status" value="2"/>
</dbReference>
<dbReference type="Pfam" id="PF00372">
    <property type="entry name" value="Hemocyanin_M"/>
    <property type="match status" value="1"/>
</dbReference>
<dbReference type="GO" id="GO:0046872">
    <property type="term" value="F:metal ion binding"/>
    <property type="evidence" value="ECO:0007669"/>
    <property type="project" value="UniProtKB-KW"/>
</dbReference>
<gene>
    <name evidence="6" type="ORF">SAMN06296052_109156</name>
</gene>
<keyword evidence="3" id="KW-0479">Metal-binding</keyword>
<dbReference type="PROSITE" id="PS00210">
    <property type="entry name" value="HEMOCYANIN_2"/>
    <property type="match status" value="1"/>
</dbReference>
<protein>
    <submittedName>
        <fullName evidence="6">Hemocyanin, ig-like domain</fullName>
    </submittedName>
</protein>
<evidence type="ECO:0000256" key="1">
    <source>
        <dbReference type="ARBA" id="ARBA00004613"/>
    </source>
</evidence>